<dbReference type="Proteomes" id="UP001310890">
    <property type="component" value="Unassembled WGS sequence"/>
</dbReference>
<dbReference type="InterPro" id="IPR006073">
    <property type="entry name" value="GTP-bd"/>
</dbReference>
<dbReference type="InterPro" id="IPR027417">
    <property type="entry name" value="P-loop_NTPase"/>
</dbReference>
<dbReference type="PANTHER" id="PTHR23305">
    <property type="entry name" value="OBG GTPASE FAMILY"/>
    <property type="match status" value="1"/>
</dbReference>
<evidence type="ECO:0000313" key="7">
    <source>
        <dbReference type="Proteomes" id="UP001310890"/>
    </source>
</evidence>
<dbReference type="InterPro" id="IPR004095">
    <property type="entry name" value="TGS"/>
</dbReference>
<dbReference type="PROSITE" id="PS51710">
    <property type="entry name" value="G_OBG"/>
    <property type="match status" value="1"/>
</dbReference>
<dbReference type="PRINTS" id="PR00326">
    <property type="entry name" value="GTP1OBG"/>
</dbReference>
<evidence type="ECO:0000259" key="5">
    <source>
        <dbReference type="PROSITE" id="PS51880"/>
    </source>
</evidence>
<dbReference type="InterPro" id="IPR013029">
    <property type="entry name" value="YchF_C"/>
</dbReference>
<dbReference type="InterPro" id="IPR012676">
    <property type="entry name" value="TGS-like"/>
</dbReference>
<dbReference type="InterPro" id="IPR012675">
    <property type="entry name" value="Beta-grasp_dom_sf"/>
</dbReference>
<dbReference type="Gene3D" id="3.10.20.30">
    <property type="match status" value="1"/>
</dbReference>
<accession>A0AAN7YSW9</accession>
<comment type="function">
    <text evidence="3">Hydrolyzes ATP, and can also hydrolyze GTP with lower efficiency. Has lower affinity for GTP.</text>
</comment>
<dbReference type="GO" id="GO:0005524">
    <property type="term" value="F:ATP binding"/>
    <property type="evidence" value="ECO:0007669"/>
    <property type="project" value="UniProtKB-UniRule"/>
</dbReference>
<evidence type="ECO:0000256" key="2">
    <source>
        <dbReference type="ARBA" id="ARBA00022840"/>
    </source>
</evidence>
<dbReference type="SUPFAM" id="SSF81271">
    <property type="entry name" value="TGS-like"/>
    <property type="match status" value="1"/>
</dbReference>
<keyword evidence="3" id="KW-0963">Cytoplasm</keyword>
<sequence>MPPKKAVKEEKILLGRPGNSLKSGIVGLANVGKSTFFQALTKCSLGNPANFPYATIDPEEARVIVPDDRFDWLVKQYKPKSIVPANLTVYDIAGLTRGASTGAGLGNAFLSHIRAVDAVFQVVRCFDDAEIIHVEGDVDPVRDLEIIAEELRIKDMEFTEKALENLVKQTRRGGQSLEMKKLKEEQATVEKVLELLKSGKDVRHENWSPKEVETINPLFLLSAKPVVYLVNLSEKDYIRQKNKHLPKIAEWIKTHAPGDPIIPISVSLLERLTRFESDEAVAKELESIGTKDVLPKIVTTMRKALNLGSFFTTGTDEVRQWTIRNGTKAPQAAGVIHGDFEKTFIQVVVYNFTMLKELGTEAEVKAQGKVMTKGKDYVVEDGDILLIKAGAAKG</sequence>
<dbReference type="PIRSF" id="PIRSF006641">
    <property type="entry name" value="CHP00092"/>
    <property type="match status" value="1"/>
</dbReference>
<dbReference type="SUPFAM" id="SSF52540">
    <property type="entry name" value="P-loop containing nucleoside triphosphate hydrolases"/>
    <property type="match status" value="1"/>
</dbReference>
<dbReference type="HAMAP" id="MF_00944">
    <property type="entry name" value="YchF_OLA1_ATPase"/>
    <property type="match status" value="1"/>
</dbReference>
<proteinExistence type="inferred from homology"/>
<dbReference type="GO" id="GO:0005737">
    <property type="term" value="C:cytoplasm"/>
    <property type="evidence" value="ECO:0007669"/>
    <property type="project" value="UniProtKB-SubCell"/>
</dbReference>
<dbReference type="InterPro" id="IPR031167">
    <property type="entry name" value="G_OBG"/>
</dbReference>
<dbReference type="EMBL" id="JAVRRL010000010">
    <property type="protein sequence ID" value="KAK5116027.1"/>
    <property type="molecule type" value="Genomic_DNA"/>
</dbReference>
<protein>
    <recommendedName>
        <fullName evidence="3">Obg-like ATPase 1</fullName>
    </recommendedName>
</protein>
<dbReference type="PROSITE" id="PS51880">
    <property type="entry name" value="TGS"/>
    <property type="match status" value="1"/>
</dbReference>
<comment type="similarity">
    <text evidence="3">Belongs to the TRAFAC class OBG-HflX-like GTPase superfamily. OBG GTPase family. YchF/OLA1 subfamily.</text>
</comment>
<dbReference type="NCBIfam" id="TIGR00092">
    <property type="entry name" value="redox-regulated ATPase YchF"/>
    <property type="match status" value="1"/>
</dbReference>
<evidence type="ECO:0000256" key="3">
    <source>
        <dbReference type="HAMAP-Rule" id="MF_03167"/>
    </source>
</evidence>
<dbReference type="FunFam" id="1.10.150.300:FF:000001">
    <property type="entry name" value="Ribosome-binding ATPase YchF"/>
    <property type="match status" value="1"/>
</dbReference>
<evidence type="ECO:0000259" key="4">
    <source>
        <dbReference type="PROSITE" id="PS51710"/>
    </source>
</evidence>
<organism evidence="6 7">
    <name type="scientific">Meristemomyces frigidus</name>
    <dbReference type="NCBI Taxonomy" id="1508187"/>
    <lineage>
        <taxon>Eukaryota</taxon>
        <taxon>Fungi</taxon>
        <taxon>Dikarya</taxon>
        <taxon>Ascomycota</taxon>
        <taxon>Pezizomycotina</taxon>
        <taxon>Dothideomycetes</taxon>
        <taxon>Dothideomycetidae</taxon>
        <taxon>Mycosphaerellales</taxon>
        <taxon>Teratosphaeriaceae</taxon>
        <taxon>Meristemomyces</taxon>
    </lineage>
</organism>
<dbReference type="InterPro" id="IPR041706">
    <property type="entry name" value="YchF_N"/>
</dbReference>
<feature type="domain" description="OBG-type G" evidence="4">
    <location>
        <begin position="21"/>
        <end position="284"/>
    </location>
</feature>
<dbReference type="PANTHER" id="PTHR23305:SF11">
    <property type="entry name" value="OBG-LIKE ATPASE 1"/>
    <property type="match status" value="1"/>
</dbReference>
<feature type="domain" description="TGS" evidence="5">
    <location>
        <begin position="306"/>
        <end position="389"/>
    </location>
</feature>
<feature type="binding site" evidence="3">
    <location>
        <begin position="30"/>
        <end position="35"/>
    </location>
    <ligand>
        <name>ATP</name>
        <dbReference type="ChEBI" id="CHEBI:30616"/>
    </ligand>
</feature>
<evidence type="ECO:0000256" key="1">
    <source>
        <dbReference type="ARBA" id="ARBA00022741"/>
    </source>
</evidence>
<dbReference type="Pfam" id="PF01926">
    <property type="entry name" value="MMR_HSR1"/>
    <property type="match status" value="1"/>
</dbReference>
<dbReference type="CDD" id="cd01900">
    <property type="entry name" value="YchF"/>
    <property type="match status" value="1"/>
</dbReference>
<keyword evidence="3" id="KW-0378">Hydrolase</keyword>
<dbReference type="Gene3D" id="1.10.150.300">
    <property type="entry name" value="TGS-like domain"/>
    <property type="match status" value="1"/>
</dbReference>
<comment type="subcellular location">
    <subcellularLocation>
        <location evidence="3">Cytoplasm</location>
    </subcellularLocation>
</comment>
<reference evidence="6" key="1">
    <citation type="submission" date="2023-08" db="EMBL/GenBank/DDBJ databases">
        <title>Black Yeasts Isolated from many extreme environments.</title>
        <authorList>
            <person name="Coleine C."/>
            <person name="Stajich J.E."/>
            <person name="Selbmann L."/>
        </authorList>
    </citation>
    <scope>NUCLEOTIDE SEQUENCE</scope>
    <source>
        <strain evidence="6">CCFEE 5401</strain>
    </source>
</reference>
<name>A0AAN7YSW9_9PEZI</name>
<comment type="subunit">
    <text evidence="3">Monomer.</text>
</comment>
<evidence type="ECO:0000313" key="6">
    <source>
        <dbReference type="EMBL" id="KAK5116027.1"/>
    </source>
</evidence>
<dbReference type="CDD" id="cd04867">
    <property type="entry name" value="TGS_YchF_OLA1"/>
    <property type="match status" value="1"/>
</dbReference>
<dbReference type="GO" id="GO:0016887">
    <property type="term" value="F:ATP hydrolysis activity"/>
    <property type="evidence" value="ECO:0007669"/>
    <property type="project" value="UniProtKB-UniRule"/>
</dbReference>
<comment type="caution">
    <text evidence="6">The sequence shown here is derived from an EMBL/GenBank/DDBJ whole genome shotgun (WGS) entry which is preliminary data.</text>
</comment>
<dbReference type="Pfam" id="PF06071">
    <property type="entry name" value="YchF-GTPase_C"/>
    <property type="match status" value="1"/>
</dbReference>
<dbReference type="GO" id="GO:0005525">
    <property type="term" value="F:GTP binding"/>
    <property type="evidence" value="ECO:0007669"/>
    <property type="project" value="InterPro"/>
</dbReference>
<feature type="binding site" evidence="3">
    <location>
        <position position="232"/>
    </location>
    <ligand>
        <name>ATP</name>
        <dbReference type="ChEBI" id="CHEBI:30616"/>
    </ligand>
</feature>
<dbReference type="GO" id="GO:0043023">
    <property type="term" value="F:ribosomal large subunit binding"/>
    <property type="evidence" value="ECO:0007669"/>
    <property type="project" value="UniProtKB-UniRule"/>
</dbReference>
<dbReference type="InterPro" id="IPR023192">
    <property type="entry name" value="TGS-like_dom_sf"/>
</dbReference>
<gene>
    <name evidence="6" type="primary">OLA1</name>
    <name evidence="6" type="ORF">LTR62_000483</name>
</gene>
<dbReference type="InterPro" id="IPR004396">
    <property type="entry name" value="ATPase_YchF/OLA1"/>
</dbReference>
<keyword evidence="1 3" id="KW-0547">Nucleotide-binding</keyword>
<dbReference type="FunFam" id="3.10.20.30:FF:000001">
    <property type="entry name" value="Ribosome-binding ATPase YchF"/>
    <property type="match status" value="1"/>
</dbReference>
<dbReference type="Gene3D" id="3.40.50.300">
    <property type="entry name" value="P-loop containing nucleotide triphosphate hydrolases"/>
    <property type="match status" value="1"/>
</dbReference>
<dbReference type="AlphaFoldDB" id="A0AAN7YSW9"/>
<keyword evidence="2 3" id="KW-0067">ATP-binding</keyword>